<dbReference type="EMBL" id="JADCTT010000009">
    <property type="protein sequence ID" value="KAF9747926.1"/>
    <property type="molecule type" value="Genomic_DNA"/>
</dbReference>
<protein>
    <submittedName>
        <fullName evidence="2">Uncharacterized protein</fullName>
    </submittedName>
</protein>
<evidence type="ECO:0000256" key="1">
    <source>
        <dbReference type="SAM" id="MobiDB-lite"/>
    </source>
</evidence>
<organism evidence="2 3">
    <name type="scientific">Bionectria ochroleuca</name>
    <name type="common">Gliocladium roseum</name>
    <dbReference type="NCBI Taxonomy" id="29856"/>
    <lineage>
        <taxon>Eukaryota</taxon>
        <taxon>Fungi</taxon>
        <taxon>Dikarya</taxon>
        <taxon>Ascomycota</taxon>
        <taxon>Pezizomycotina</taxon>
        <taxon>Sordariomycetes</taxon>
        <taxon>Hypocreomycetidae</taxon>
        <taxon>Hypocreales</taxon>
        <taxon>Bionectriaceae</taxon>
        <taxon>Clonostachys</taxon>
    </lineage>
</organism>
<accession>A0A8H7KCG9</accession>
<sequence>MPRRRAAKAFTGADFSTDDEDTAIPALEKPNLPKLRGTPSSRRQYTYGSDAEPQASPRYRHDGPVDLSNAVKGVLNRQHEDDQRSARARMPPPLHQNLLWMTGTRLTSWQRIMFGQQRIQRNKTNNAVRHLKAPALICTQKTQLLRSAKASRVL</sequence>
<feature type="compositionally biased region" description="Polar residues" evidence="1">
    <location>
        <begin position="38"/>
        <end position="47"/>
    </location>
</feature>
<comment type="caution">
    <text evidence="2">The sequence shown here is derived from an EMBL/GenBank/DDBJ whole genome shotgun (WGS) entry which is preliminary data.</text>
</comment>
<reference evidence="2" key="1">
    <citation type="submission" date="2020-10" db="EMBL/GenBank/DDBJ databases">
        <title>High-Quality Genome Resource of Clonostachys rosea strain S41 by Oxford Nanopore Long-Read Sequencing.</title>
        <authorList>
            <person name="Wang H."/>
        </authorList>
    </citation>
    <scope>NUCLEOTIDE SEQUENCE</scope>
    <source>
        <strain evidence="2">S41</strain>
    </source>
</reference>
<feature type="region of interest" description="Disordered" evidence="1">
    <location>
        <begin position="1"/>
        <end position="69"/>
    </location>
</feature>
<proteinExistence type="predicted"/>
<dbReference type="Proteomes" id="UP000616885">
    <property type="component" value="Unassembled WGS sequence"/>
</dbReference>
<evidence type="ECO:0000313" key="3">
    <source>
        <dbReference type="Proteomes" id="UP000616885"/>
    </source>
</evidence>
<gene>
    <name evidence="2" type="ORF">IM811_017431</name>
</gene>
<name>A0A8H7KCG9_BIOOC</name>
<evidence type="ECO:0000313" key="2">
    <source>
        <dbReference type="EMBL" id="KAF9747926.1"/>
    </source>
</evidence>
<dbReference type="AlphaFoldDB" id="A0A8H7KCG9"/>